<dbReference type="AlphaFoldDB" id="A0A0G4PQ95"/>
<name>A0A0G4PQ95_PENC3</name>
<reference evidence="2 3" key="1">
    <citation type="journal article" date="2014" name="Nat. Commun.">
        <title>Multiple recent horizontal transfers of a large genomic region in cheese making fungi.</title>
        <authorList>
            <person name="Cheeseman K."/>
            <person name="Ropars J."/>
            <person name="Renault P."/>
            <person name="Dupont J."/>
            <person name="Gouzy J."/>
            <person name="Branca A."/>
            <person name="Abraham A.L."/>
            <person name="Ceppi M."/>
            <person name="Conseiller E."/>
            <person name="Debuchy R."/>
            <person name="Malagnac F."/>
            <person name="Goarin A."/>
            <person name="Silar P."/>
            <person name="Lacoste S."/>
            <person name="Sallet E."/>
            <person name="Bensimon A."/>
            <person name="Giraud T."/>
            <person name="Brygoo Y."/>
        </authorList>
    </citation>
    <scope>NUCLEOTIDE SEQUENCE [LARGE SCALE GENOMIC DNA]</scope>
    <source>
        <strain evidence="3">FM 013</strain>
    </source>
</reference>
<accession>A0A0G4PQ95</accession>
<sequence length="872" mass="98491">MRIDTESSPATKRSSSPFSATQEESPRIMRPRSNSHSGAFSRANDSRQRRLSEASSRLAHTTGQCSLRKAVANIIMDRLEKGGVNTHNIDPILLNHCLPNDCDNISWEGIIHMPIQVPDHILSKALNLRLATNRELFGKEDPTVVLYVRSFQLTVKQLLDVIAQFNDSGLENATTAAWSDCIEFLKPDENVEQKEQALIALLGLSSLVNQRICEAPQWTFTPIESHQTAFIDLGTNTFSYLSSLDFQLMEDCEPISSWAMEIQEYTQSHKLSVCRSDRQVLNFSDELRTTIIRQARPSLFRGKFVLFLTLGAEMSLKAWRNTEGFYSGTSDSAMLIKNYLKRLWGWEKGEPLSDQHLTSLISAGTLPFINLSPWLKTEGKDLQEAVRFAKIYTILTKPMIILTLGVKPSSSAASGFNHPFAYPASQKFEGKVGQLEVIDCDGVCFIQLPCFHPGKAKFCRSPETFSKIFDMTLWVLLLTIKVCLDSEKTFESQPREAWCQHIKVTVEEILEKKGFYRSFKLLKDKLRSEGPRPPSSLTGQGRADLGIAARSVTDRFLFIGFALGLPLSVQRRQQVRTLWDSNIPELYEHIPRENRNAWWAWACSLDEGTSFFADASVNTATKLKKAAQGPDVFLQPQISKKSKDSSQRYSHLSASTRQKKATEVLVPLNGPLLGFSTRMAAQEAVSLLTSNLCDNMRQSQVAEAHKLAQGRIVPQFFHSWNGSEVYAWRNGGFAIYWKNGQGHDITFTLRLPLSNFDPSPAVRKFIFLHFSARLPHRTDNFWNSFRELLAGGRYRYHPQFNTLSAWAHDLAHSRKTAQLIRNLEIICTVHSQKKVQCRDHARKRAENKDVKIAGTELTISAPRLDISDVQSA</sequence>
<feature type="region of interest" description="Disordered" evidence="1">
    <location>
        <begin position="1"/>
        <end position="58"/>
    </location>
</feature>
<feature type="compositionally biased region" description="Polar residues" evidence="1">
    <location>
        <begin position="1"/>
        <end position="23"/>
    </location>
</feature>
<dbReference type="STRING" id="1429867.A0A0G4PQ95"/>
<evidence type="ECO:0000313" key="3">
    <source>
        <dbReference type="Proteomes" id="UP000053732"/>
    </source>
</evidence>
<proteinExistence type="predicted"/>
<dbReference type="EMBL" id="HG793162">
    <property type="protein sequence ID" value="CRL28627.1"/>
    <property type="molecule type" value="Genomic_DNA"/>
</dbReference>
<dbReference type="Proteomes" id="UP000053732">
    <property type="component" value="Unassembled WGS sequence"/>
</dbReference>
<gene>
    <name evidence="2" type="ORF">PCAMFM013_S029g000043</name>
</gene>
<protein>
    <submittedName>
        <fullName evidence="2">Str. FM013</fullName>
    </submittedName>
</protein>
<evidence type="ECO:0000256" key="1">
    <source>
        <dbReference type="SAM" id="MobiDB-lite"/>
    </source>
</evidence>
<organism evidence="2 3">
    <name type="scientific">Penicillium camemberti (strain FM 013)</name>
    <dbReference type="NCBI Taxonomy" id="1429867"/>
    <lineage>
        <taxon>Eukaryota</taxon>
        <taxon>Fungi</taxon>
        <taxon>Dikarya</taxon>
        <taxon>Ascomycota</taxon>
        <taxon>Pezizomycotina</taxon>
        <taxon>Eurotiomycetes</taxon>
        <taxon>Eurotiomycetidae</taxon>
        <taxon>Eurotiales</taxon>
        <taxon>Aspergillaceae</taxon>
        <taxon>Penicillium</taxon>
    </lineage>
</organism>
<evidence type="ECO:0000313" key="2">
    <source>
        <dbReference type="EMBL" id="CRL28627.1"/>
    </source>
</evidence>
<keyword evidence="3" id="KW-1185">Reference proteome</keyword>